<evidence type="ECO:0000256" key="1">
    <source>
        <dbReference type="ARBA" id="ARBA00022527"/>
    </source>
</evidence>
<dbReference type="Gene3D" id="3.30.565.10">
    <property type="entry name" value="Histidine kinase-like ATPase, C-terminal domain"/>
    <property type="match status" value="1"/>
</dbReference>
<comment type="caution">
    <text evidence="3">The sequence shown here is derived from an EMBL/GenBank/DDBJ whole genome shotgun (WGS) entry which is preliminary data.</text>
</comment>
<dbReference type="PANTHER" id="PTHR35526:SF3">
    <property type="entry name" value="ANTI-SIGMA-F FACTOR RSBW"/>
    <property type="match status" value="1"/>
</dbReference>
<keyword evidence="3" id="KW-0067">ATP-binding</keyword>
<dbReference type="InterPro" id="IPR036890">
    <property type="entry name" value="HATPase_C_sf"/>
</dbReference>
<dbReference type="Proteomes" id="UP001595765">
    <property type="component" value="Unassembled WGS sequence"/>
</dbReference>
<keyword evidence="3" id="KW-0547">Nucleotide-binding</keyword>
<sequence>MKTPPPPRTRVVSGIRLAAVLTAVGLSRSFIRHTLTNWQLGEQIDVAELVVSELVTNAVKSTGNTDQQRQREDISAHQLIGVQLRMMNTCLYVEVWDSADGSPVIPEQSPDSEGGRGLFLVESLCTRWDISRPAAGGKIVWAELPLTAPVACNELEPVDIALMQQVLDATCLAHRDRIETVAV</sequence>
<dbReference type="Pfam" id="PF13581">
    <property type="entry name" value="HATPase_c_2"/>
    <property type="match status" value="1"/>
</dbReference>
<dbReference type="SUPFAM" id="SSF55874">
    <property type="entry name" value="ATPase domain of HSP90 chaperone/DNA topoisomerase II/histidine kinase"/>
    <property type="match status" value="1"/>
</dbReference>
<dbReference type="EMBL" id="JBHSBB010000010">
    <property type="protein sequence ID" value="MFC4033072.1"/>
    <property type="molecule type" value="Genomic_DNA"/>
</dbReference>
<keyword evidence="1" id="KW-0418">Kinase</keyword>
<keyword evidence="1" id="KW-0723">Serine/threonine-protein kinase</keyword>
<organism evidence="3 4">
    <name type="scientific">Streptomyces polygonati</name>
    <dbReference type="NCBI Taxonomy" id="1617087"/>
    <lineage>
        <taxon>Bacteria</taxon>
        <taxon>Bacillati</taxon>
        <taxon>Actinomycetota</taxon>
        <taxon>Actinomycetes</taxon>
        <taxon>Kitasatosporales</taxon>
        <taxon>Streptomycetaceae</taxon>
        <taxon>Streptomyces</taxon>
    </lineage>
</organism>
<reference evidence="4" key="1">
    <citation type="journal article" date="2019" name="Int. J. Syst. Evol. Microbiol.">
        <title>The Global Catalogue of Microorganisms (GCM) 10K type strain sequencing project: providing services to taxonomists for standard genome sequencing and annotation.</title>
        <authorList>
            <consortium name="The Broad Institute Genomics Platform"/>
            <consortium name="The Broad Institute Genome Sequencing Center for Infectious Disease"/>
            <person name="Wu L."/>
            <person name="Ma J."/>
        </authorList>
    </citation>
    <scope>NUCLEOTIDE SEQUENCE [LARGE SCALE GENOMIC DNA]</scope>
    <source>
        <strain evidence="4">CGMCC 4.7237</strain>
    </source>
</reference>
<accession>A0ABV8HPV4</accession>
<dbReference type="PANTHER" id="PTHR35526">
    <property type="entry name" value="ANTI-SIGMA-F FACTOR RSBW-RELATED"/>
    <property type="match status" value="1"/>
</dbReference>
<evidence type="ECO:0000313" key="3">
    <source>
        <dbReference type="EMBL" id="MFC4033072.1"/>
    </source>
</evidence>
<feature type="domain" description="Histidine kinase/HSP90-like ATPase" evidence="2">
    <location>
        <begin position="21"/>
        <end position="142"/>
    </location>
</feature>
<dbReference type="CDD" id="cd16936">
    <property type="entry name" value="HATPase_RsbW-like"/>
    <property type="match status" value="1"/>
</dbReference>
<evidence type="ECO:0000313" key="4">
    <source>
        <dbReference type="Proteomes" id="UP001595765"/>
    </source>
</evidence>
<dbReference type="InterPro" id="IPR003594">
    <property type="entry name" value="HATPase_dom"/>
</dbReference>
<proteinExistence type="predicted"/>
<dbReference type="RefSeq" id="WP_386430126.1">
    <property type="nucleotide sequence ID" value="NZ_JBHSBB010000010.1"/>
</dbReference>
<dbReference type="InterPro" id="IPR050267">
    <property type="entry name" value="Anti-sigma-factor_SerPK"/>
</dbReference>
<dbReference type="GO" id="GO:0005524">
    <property type="term" value="F:ATP binding"/>
    <property type="evidence" value="ECO:0007669"/>
    <property type="project" value="UniProtKB-KW"/>
</dbReference>
<evidence type="ECO:0000259" key="2">
    <source>
        <dbReference type="Pfam" id="PF13581"/>
    </source>
</evidence>
<name>A0ABV8HPV4_9ACTN</name>
<protein>
    <submittedName>
        <fullName evidence="3">ATP-binding protein</fullName>
    </submittedName>
</protein>
<gene>
    <name evidence="3" type="ORF">ACFO3J_16485</name>
</gene>
<keyword evidence="1" id="KW-0808">Transferase</keyword>
<keyword evidence="4" id="KW-1185">Reference proteome</keyword>